<protein>
    <submittedName>
        <fullName evidence="1">Uncharacterized protein</fullName>
    </submittedName>
</protein>
<accession>A0ABX0LT60</accession>
<dbReference type="Proteomes" id="UP000785613">
    <property type="component" value="Unassembled WGS sequence"/>
</dbReference>
<proteinExistence type="predicted"/>
<reference evidence="1 2" key="1">
    <citation type="submission" date="2019-09" db="EMBL/GenBank/DDBJ databases">
        <title>Taxonomy of Antarctic Massilia spp.: description of Massilia rubra sp. nov., Massilia aquatica sp. nov., Massilia mucilaginosa sp. nov., Massilia frigida sp. nov. isolated from streams, lakes and regoliths.</title>
        <authorList>
            <person name="Holochova P."/>
            <person name="Sedlacek I."/>
            <person name="Kralova S."/>
            <person name="Maslanova I."/>
            <person name="Busse H.-J."/>
            <person name="Stankova E."/>
            <person name="Vrbovska V."/>
            <person name="Kovarovic V."/>
            <person name="Bartak M."/>
            <person name="Svec P."/>
            <person name="Pantucek R."/>
        </authorList>
    </citation>
    <scope>NUCLEOTIDE SEQUENCE [LARGE SCALE GENOMIC DNA]</scope>
    <source>
        <strain evidence="1 2">CCM 8692</strain>
    </source>
</reference>
<sequence>MAKKQKYDAALTFMTGCVIEKDYIYLCAELDSLDPEDRYSRVLFFDNQQAQDQWVHLDLPGWTGVSVCVARAGPRRMYCTLSSEGQVRLEYVGGEIIEQIADAGLSTPEADKYGYVSAIREIGQRLYVCGGMGQVYRREHDTWVHADHGLLQSSSSVDAMLARLHAGDLSDIDNLFADTMMLSDINGISEADIYTVGDSGRIFHHDGTAWRPVRCDTDAILLAVCCASADAVWVCGYHGTLLHGNWKEGFAAVGAGDADEIFSSVAVFGDTVYLASESGLFTFNGEHIERLRTGLVPDIADANVLDVHDGVLWSFGFKDLACFDGTTWTRVAFPDNPPLRHAS</sequence>
<dbReference type="EMBL" id="VUYU01000038">
    <property type="protein sequence ID" value="NHZ38009.1"/>
    <property type="molecule type" value="Genomic_DNA"/>
</dbReference>
<dbReference type="RefSeq" id="WP_167232167.1">
    <property type="nucleotide sequence ID" value="NZ_VUYU01000038.1"/>
</dbReference>
<organism evidence="1 2">
    <name type="scientific">Massilia rubra</name>
    <dbReference type="NCBI Taxonomy" id="2607910"/>
    <lineage>
        <taxon>Bacteria</taxon>
        <taxon>Pseudomonadati</taxon>
        <taxon>Pseudomonadota</taxon>
        <taxon>Betaproteobacteria</taxon>
        <taxon>Burkholderiales</taxon>
        <taxon>Oxalobacteraceae</taxon>
        <taxon>Telluria group</taxon>
        <taxon>Massilia</taxon>
    </lineage>
</organism>
<keyword evidence="2" id="KW-1185">Reference proteome</keyword>
<evidence type="ECO:0000313" key="2">
    <source>
        <dbReference type="Proteomes" id="UP000785613"/>
    </source>
</evidence>
<evidence type="ECO:0000313" key="1">
    <source>
        <dbReference type="EMBL" id="NHZ38009.1"/>
    </source>
</evidence>
<gene>
    <name evidence="1" type="ORF">F0185_31115</name>
</gene>
<name>A0ABX0LT60_9BURK</name>
<comment type="caution">
    <text evidence="1">The sequence shown here is derived from an EMBL/GenBank/DDBJ whole genome shotgun (WGS) entry which is preliminary data.</text>
</comment>